<protein>
    <recommendedName>
        <fullName evidence="11">DNA-directed RNA polymerase subunit alpha</fullName>
        <shortName evidence="11">PEP</shortName>
        <ecNumber evidence="11">2.7.7.6</ecNumber>
    </recommendedName>
    <alternativeName>
        <fullName evidence="11">Plastid-encoded RNA polymerase subunit alpha</fullName>
        <shortName evidence="11">RNA polymerase subunit alpha</shortName>
    </alternativeName>
</protein>
<comment type="subunit">
    <text evidence="11">In plastids the minimal PEP RNA polymerase catalytic core is composed of four subunits: alpha, beta, beta', and beta''. When a (nuclear-encoded) sigma factor is associated with the core the holoenzyme is formed, which can initiate transcription.</text>
</comment>
<dbReference type="EMBL" id="MN046891">
    <property type="protein sequence ID" value="QJU04269.1"/>
    <property type="molecule type" value="Genomic_DNA"/>
</dbReference>
<dbReference type="Gene3D" id="1.10.150.20">
    <property type="entry name" value="5' to 3' exonuclease, C-terminal subdomain"/>
    <property type="match status" value="1"/>
</dbReference>
<dbReference type="InterPro" id="IPR036603">
    <property type="entry name" value="RBP11-like"/>
</dbReference>
<evidence type="ECO:0000256" key="11">
    <source>
        <dbReference type="HAMAP-Rule" id="MF_00059"/>
    </source>
</evidence>
<geneLocation type="chloroplast" evidence="13"/>
<dbReference type="InterPro" id="IPR011773">
    <property type="entry name" value="DNA-dir_RpoA"/>
</dbReference>
<comment type="domain">
    <text evidence="11">The N-terminal domain is essential for RNAP assembly and basal transcription, whereas the C-terminal domain is involved in interaction with transcriptional regulators and with upstream promoter elements.</text>
</comment>
<evidence type="ECO:0000259" key="12">
    <source>
        <dbReference type="SMART" id="SM00662"/>
    </source>
</evidence>
<keyword evidence="5 13" id="KW-0150">Chloroplast</keyword>
<dbReference type="SMART" id="SM00662">
    <property type="entry name" value="RPOLD"/>
    <property type="match status" value="1"/>
</dbReference>
<accession>A0A6M5EVS6</accession>
<comment type="subcellular location">
    <subcellularLocation>
        <location evidence="2 11">Plastid</location>
        <location evidence="2 11">Chloroplast</location>
    </subcellularLocation>
</comment>
<evidence type="ECO:0000256" key="5">
    <source>
        <dbReference type="ARBA" id="ARBA00022528"/>
    </source>
</evidence>
<sequence>MVREEIAGSTRTLQWKCVESRIDSTRLYYGRFVLSPLMKGQADTIGIAMRRALLEEIEGTCITRAKSEKVPHEYSTIVGIEESIHEVLMNLKEIVLRSNLYGTRDASICVKGPRNITAQDIILPPSVEIVDTTQHIATLTEPLDLFIELQIQRDRGYRMRSTNDYQDGSYPIDAVSMPVRNANHSIYSYGNGNEKQEILFLEIWTNGSLTPKEALHEASRNLIDLFITFLHAEQKDINFEESKSRFTLPPFTFHDILANLKKNKKEIALKCIFIDQSELPSRTYNCLKRSNIHTLLDLLSNSQEDLMKIEYFRIEDVKQIVDILQKHFTINLPKNKFLF</sequence>
<evidence type="ECO:0000256" key="4">
    <source>
        <dbReference type="ARBA" id="ARBA00022478"/>
    </source>
</evidence>
<dbReference type="GO" id="GO:0000428">
    <property type="term" value="C:DNA-directed RNA polymerase complex"/>
    <property type="evidence" value="ECO:0007669"/>
    <property type="project" value="UniProtKB-KW"/>
</dbReference>
<dbReference type="CDD" id="cd06928">
    <property type="entry name" value="RNAP_alpha_NTD"/>
    <property type="match status" value="1"/>
</dbReference>
<evidence type="ECO:0000256" key="2">
    <source>
        <dbReference type="ARBA" id="ARBA00004229"/>
    </source>
</evidence>
<feature type="region of interest" description="Alpha C-terminal domain (alpha-CTD)" evidence="11">
    <location>
        <begin position="269"/>
        <end position="339"/>
    </location>
</feature>
<keyword evidence="9 11" id="KW-0804">Transcription</keyword>
<evidence type="ECO:0000256" key="10">
    <source>
        <dbReference type="ARBA" id="ARBA00048552"/>
    </source>
</evidence>
<evidence type="ECO:0000256" key="9">
    <source>
        <dbReference type="ARBA" id="ARBA00023163"/>
    </source>
</evidence>
<keyword evidence="4 11" id="KW-0240">DNA-directed RNA polymerase</keyword>
<dbReference type="Pfam" id="PF01193">
    <property type="entry name" value="RNA_pol_L"/>
    <property type="match status" value="1"/>
</dbReference>
<dbReference type="GO" id="GO:0009507">
    <property type="term" value="C:chloroplast"/>
    <property type="evidence" value="ECO:0007669"/>
    <property type="project" value="UniProtKB-SubCell"/>
</dbReference>
<evidence type="ECO:0000256" key="7">
    <source>
        <dbReference type="ARBA" id="ARBA00022679"/>
    </source>
</evidence>
<keyword evidence="6 13" id="KW-0934">Plastid</keyword>
<evidence type="ECO:0000256" key="8">
    <source>
        <dbReference type="ARBA" id="ARBA00022695"/>
    </source>
</evidence>
<dbReference type="NCBIfam" id="TIGR02027">
    <property type="entry name" value="rpoA"/>
    <property type="match status" value="1"/>
</dbReference>
<evidence type="ECO:0000256" key="3">
    <source>
        <dbReference type="ARBA" id="ARBA00007123"/>
    </source>
</evidence>
<dbReference type="Gene3D" id="2.170.120.12">
    <property type="entry name" value="DNA-directed RNA polymerase, insert domain"/>
    <property type="match status" value="1"/>
</dbReference>
<dbReference type="SUPFAM" id="SSF55257">
    <property type="entry name" value="RBP11-like subunits of RNA polymerase"/>
    <property type="match status" value="1"/>
</dbReference>
<dbReference type="Pfam" id="PF01000">
    <property type="entry name" value="RNA_pol_A_bac"/>
    <property type="match status" value="1"/>
</dbReference>
<feature type="domain" description="DNA-directed RNA polymerase RpoA/D/Rpb3-type" evidence="12">
    <location>
        <begin position="29"/>
        <end position="232"/>
    </location>
</feature>
<evidence type="ECO:0000256" key="1">
    <source>
        <dbReference type="ARBA" id="ARBA00004026"/>
    </source>
</evidence>
<name>A0A6M5EVS6_9ARAE</name>
<feature type="region of interest" description="Alpha N-terminal domain (alpha-NTD)" evidence="11">
    <location>
        <begin position="1"/>
        <end position="240"/>
    </location>
</feature>
<dbReference type="SUPFAM" id="SSF56553">
    <property type="entry name" value="Insert subdomain of RNA polymerase alpha subunit"/>
    <property type="match status" value="1"/>
</dbReference>
<reference evidence="13" key="1">
    <citation type="journal article" date="2020" name="J. ISSAAS">
        <title>Complete chloroplast genomes of Anthurium huixtlense and Pothos scandens (Pothoideae, Araceae): unique inverted repeat expansion and contraction affect rate of evolution.</title>
        <authorList>
            <person name="Abdullah"/>
            <person name="Henriquez C.L."/>
            <person name="Mehmood F."/>
            <person name="Carlsen M.M."/>
            <person name="Islam M."/>
            <person name="Waheed M.T."/>
            <person name="Poczai P."/>
            <person name="Croat T.B."/>
            <person name="Ahmed I."/>
        </authorList>
    </citation>
    <scope>NUCLEOTIDE SEQUENCE</scope>
</reference>
<dbReference type="SUPFAM" id="SSF47789">
    <property type="entry name" value="C-terminal domain of RNA polymerase alpha subunit"/>
    <property type="match status" value="1"/>
</dbReference>
<dbReference type="EC" id="2.7.7.6" evidence="11"/>
<dbReference type="InterPro" id="IPR036643">
    <property type="entry name" value="RNApol_insert_sf"/>
</dbReference>
<proteinExistence type="inferred from homology"/>
<keyword evidence="8 11" id="KW-0548">Nucleotidyltransferase</keyword>
<comment type="catalytic activity">
    <reaction evidence="10 11">
        <text>RNA(n) + a ribonucleoside 5'-triphosphate = RNA(n+1) + diphosphate</text>
        <dbReference type="Rhea" id="RHEA:21248"/>
        <dbReference type="Rhea" id="RHEA-COMP:14527"/>
        <dbReference type="Rhea" id="RHEA-COMP:17342"/>
        <dbReference type="ChEBI" id="CHEBI:33019"/>
        <dbReference type="ChEBI" id="CHEBI:61557"/>
        <dbReference type="ChEBI" id="CHEBI:140395"/>
        <dbReference type="EC" id="2.7.7.6"/>
    </reaction>
</comment>
<dbReference type="Pfam" id="PF03118">
    <property type="entry name" value="RNA_pol_A_CTD"/>
    <property type="match status" value="1"/>
</dbReference>
<organism evidence="13">
    <name type="scientific">Pothos scandens</name>
    <dbReference type="NCBI Taxonomy" id="174213"/>
    <lineage>
        <taxon>Eukaryota</taxon>
        <taxon>Viridiplantae</taxon>
        <taxon>Streptophyta</taxon>
        <taxon>Embryophyta</taxon>
        <taxon>Tracheophyta</taxon>
        <taxon>Spermatophyta</taxon>
        <taxon>Magnoliopsida</taxon>
        <taxon>Liliopsida</taxon>
        <taxon>Araceae</taxon>
        <taxon>Pothoideae</taxon>
        <taxon>Potheae</taxon>
        <taxon>Pothos</taxon>
    </lineage>
</organism>
<dbReference type="GO" id="GO:0006351">
    <property type="term" value="P:DNA-templated transcription"/>
    <property type="evidence" value="ECO:0007669"/>
    <property type="project" value="UniProtKB-UniRule"/>
</dbReference>
<evidence type="ECO:0000256" key="6">
    <source>
        <dbReference type="ARBA" id="ARBA00022640"/>
    </source>
</evidence>
<dbReference type="GO" id="GO:0003899">
    <property type="term" value="F:DNA-directed RNA polymerase activity"/>
    <property type="evidence" value="ECO:0007669"/>
    <property type="project" value="UniProtKB-UniRule"/>
</dbReference>
<dbReference type="FunFam" id="1.10.150.20:FF:000021">
    <property type="entry name" value="DNA-directed RNA polymerase subunit alpha"/>
    <property type="match status" value="1"/>
</dbReference>
<dbReference type="InterPro" id="IPR011260">
    <property type="entry name" value="RNAP_asu_C"/>
</dbReference>
<dbReference type="GO" id="GO:0003677">
    <property type="term" value="F:DNA binding"/>
    <property type="evidence" value="ECO:0007669"/>
    <property type="project" value="UniProtKB-UniRule"/>
</dbReference>
<dbReference type="AlphaFoldDB" id="A0A6M5EVS6"/>
<comment type="similarity">
    <text evidence="3 11">Belongs to the RNA polymerase alpha chain family.</text>
</comment>
<dbReference type="InterPro" id="IPR011262">
    <property type="entry name" value="DNA-dir_RNA_pol_insert"/>
</dbReference>
<dbReference type="HAMAP" id="MF_00059">
    <property type="entry name" value="RNApol_bact_RpoA"/>
    <property type="match status" value="1"/>
</dbReference>
<dbReference type="GO" id="GO:0046983">
    <property type="term" value="F:protein dimerization activity"/>
    <property type="evidence" value="ECO:0007669"/>
    <property type="project" value="InterPro"/>
</dbReference>
<dbReference type="Gene3D" id="3.30.1360.10">
    <property type="entry name" value="RNA polymerase, RBP11-like subunit"/>
    <property type="match status" value="1"/>
</dbReference>
<evidence type="ECO:0000313" key="13">
    <source>
        <dbReference type="EMBL" id="QJU04269.1"/>
    </source>
</evidence>
<keyword evidence="7 11" id="KW-0808">Transferase</keyword>
<dbReference type="InterPro" id="IPR011263">
    <property type="entry name" value="DNA-dir_RNA_pol_RpoA/D/Rpb3"/>
</dbReference>
<dbReference type="FunFam" id="2.170.120.12:FF:000001">
    <property type="entry name" value="DNA-directed RNA polymerase subunit alpha"/>
    <property type="match status" value="1"/>
</dbReference>
<comment type="function">
    <text evidence="1 11">DNA-dependent RNA polymerase catalyzes the transcription of DNA into RNA using the four ribonucleoside triphosphates as substrates.</text>
</comment>
<gene>
    <name evidence="11 13" type="primary">rpoA</name>
</gene>